<evidence type="ECO:0000313" key="2">
    <source>
        <dbReference type="EMBL" id="KAG8515400.1"/>
    </source>
</evidence>
<name>A0A8J6ABM1_GALPY</name>
<evidence type="ECO:0000313" key="3">
    <source>
        <dbReference type="Proteomes" id="UP000700334"/>
    </source>
</evidence>
<gene>
    <name evidence="2" type="ORF">J0S82_019177</name>
</gene>
<dbReference type="EMBL" id="JAGFMF010011709">
    <property type="protein sequence ID" value="KAG8515400.1"/>
    <property type="molecule type" value="Genomic_DNA"/>
</dbReference>
<accession>A0A8J6ABM1</accession>
<feature type="compositionally biased region" description="Gly residues" evidence="1">
    <location>
        <begin position="228"/>
        <end position="241"/>
    </location>
</feature>
<protein>
    <submittedName>
        <fullName evidence="2">Uncharacterized protein</fullName>
    </submittedName>
</protein>
<keyword evidence="3" id="KW-1185">Reference proteome</keyword>
<proteinExistence type="predicted"/>
<evidence type="ECO:0000256" key="1">
    <source>
        <dbReference type="SAM" id="MobiDB-lite"/>
    </source>
</evidence>
<dbReference type="AlphaFoldDB" id="A0A8J6ABM1"/>
<feature type="compositionally biased region" description="Polar residues" evidence="1">
    <location>
        <begin position="182"/>
        <end position="193"/>
    </location>
</feature>
<feature type="region of interest" description="Disordered" evidence="1">
    <location>
        <begin position="211"/>
        <end position="241"/>
    </location>
</feature>
<dbReference type="PROSITE" id="PS51257">
    <property type="entry name" value="PROKAR_LIPOPROTEIN"/>
    <property type="match status" value="1"/>
</dbReference>
<comment type="caution">
    <text evidence="2">The sequence shown here is derived from an EMBL/GenBank/DDBJ whole genome shotgun (WGS) entry which is preliminary data.</text>
</comment>
<organism evidence="2 3">
    <name type="scientific">Galemys pyrenaicus</name>
    <name type="common">Iberian desman</name>
    <name type="synonym">Pyrenean desman</name>
    <dbReference type="NCBI Taxonomy" id="202257"/>
    <lineage>
        <taxon>Eukaryota</taxon>
        <taxon>Metazoa</taxon>
        <taxon>Chordata</taxon>
        <taxon>Craniata</taxon>
        <taxon>Vertebrata</taxon>
        <taxon>Euteleostomi</taxon>
        <taxon>Mammalia</taxon>
        <taxon>Eutheria</taxon>
        <taxon>Laurasiatheria</taxon>
        <taxon>Eulipotyphla</taxon>
        <taxon>Talpidae</taxon>
        <taxon>Galemys</taxon>
    </lineage>
</organism>
<reference evidence="2" key="1">
    <citation type="journal article" date="2021" name="Evol. Appl.">
        <title>The genome of the Pyrenean desman and the effects of bottlenecks and inbreeding on the genomic landscape of an endangered species.</title>
        <authorList>
            <person name="Escoda L."/>
            <person name="Castresana J."/>
        </authorList>
    </citation>
    <scope>NUCLEOTIDE SEQUENCE</scope>
    <source>
        <strain evidence="2">IBE-C5619</strain>
    </source>
</reference>
<feature type="region of interest" description="Disordered" evidence="1">
    <location>
        <begin position="163"/>
        <end position="195"/>
    </location>
</feature>
<sequence>MGRAGSAGGFEAFGHMGGCACVGGVGGCWSRPGTQWGWSSACRGAGQQREPQAPSLLDQSPRRPSCAGQGPGGERRAGGGGSASSGHAPSGLLGTYNLKCYACATTNDFNCPDLIECHHTTRRCLTVSIRERLSGLPSGGRAPRGRGRVCNTAGPARLLRLAPAPGGSLRPGSEAGGRLSGRTGQSLGLQTPQGRRLEQPAQCSEACGARQLTGQTPPGPAGEWRWHGGCGGGPGGCGGGP</sequence>
<dbReference type="Proteomes" id="UP000700334">
    <property type="component" value="Unassembled WGS sequence"/>
</dbReference>
<feature type="region of interest" description="Disordered" evidence="1">
    <location>
        <begin position="41"/>
        <end position="86"/>
    </location>
</feature>